<accession>A0AAU9K2V2</accession>
<dbReference type="Proteomes" id="UP001162131">
    <property type="component" value="Unassembled WGS sequence"/>
</dbReference>
<evidence type="ECO:0000313" key="2">
    <source>
        <dbReference type="Proteomes" id="UP001162131"/>
    </source>
</evidence>
<reference evidence="1" key="1">
    <citation type="submission" date="2021-09" db="EMBL/GenBank/DDBJ databases">
        <authorList>
            <consortium name="AG Swart"/>
            <person name="Singh M."/>
            <person name="Singh A."/>
            <person name="Seah K."/>
            <person name="Emmerich C."/>
        </authorList>
    </citation>
    <scope>NUCLEOTIDE SEQUENCE</scope>
    <source>
        <strain evidence="1">ATCC30299</strain>
    </source>
</reference>
<keyword evidence="2" id="KW-1185">Reference proteome</keyword>
<proteinExistence type="predicted"/>
<dbReference type="EMBL" id="CAJZBQ010000055">
    <property type="protein sequence ID" value="CAG9332868.1"/>
    <property type="molecule type" value="Genomic_DNA"/>
</dbReference>
<name>A0AAU9K2V2_9CILI</name>
<organism evidence="1 2">
    <name type="scientific">Blepharisma stoltei</name>
    <dbReference type="NCBI Taxonomy" id="1481888"/>
    <lineage>
        <taxon>Eukaryota</taxon>
        <taxon>Sar</taxon>
        <taxon>Alveolata</taxon>
        <taxon>Ciliophora</taxon>
        <taxon>Postciliodesmatophora</taxon>
        <taxon>Heterotrichea</taxon>
        <taxon>Heterotrichida</taxon>
        <taxon>Blepharismidae</taxon>
        <taxon>Blepharisma</taxon>
    </lineage>
</organism>
<evidence type="ECO:0000313" key="1">
    <source>
        <dbReference type="EMBL" id="CAG9332868.1"/>
    </source>
</evidence>
<comment type="caution">
    <text evidence="1">The sequence shown here is derived from an EMBL/GenBank/DDBJ whole genome shotgun (WGS) entry which is preliminary data.</text>
</comment>
<sequence>MNSREGFLRKLEEEVSPGQLINRQGITMNRIVREHRPESKILPRPGLSEPSDFKKRLGVDFPAIPEFEERKKQKIKEKEAENEAEM</sequence>
<dbReference type="AlphaFoldDB" id="A0AAU9K2V2"/>
<protein>
    <submittedName>
        <fullName evidence="1">Uncharacterized protein</fullName>
    </submittedName>
</protein>
<gene>
    <name evidence="1" type="ORF">BSTOLATCC_MIC57154</name>
</gene>